<evidence type="ECO:0000259" key="2">
    <source>
        <dbReference type="Pfam" id="PF13020"/>
    </source>
</evidence>
<dbReference type="RefSeq" id="WP_198507108.1">
    <property type="nucleotide sequence ID" value="NZ_CP018799.1"/>
</dbReference>
<dbReference type="Proteomes" id="UP000231701">
    <property type="component" value="Chromosome"/>
</dbReference>
<dbReference type="Pfam" id="PF11907">
    <property type="entry name" value="DUF3427"/>
    <property type="match status" value="1"/>
</dbReference>
<sequence>MANRNENVSIRNFVFGETYSRTDVAETGKVTPPGTPRAWNGIVRFKNCILLFVTLDKKDFDKKSRYNDIFEDAGQTFYWESQNRNTSKSPIIKSILSDNNTYLFARIKEKVAGRTEPFAFVGRLEAEASEGDKPVKVLFSVCDYIPSPTDALYNLYHWREEAPLSQKPALTAWRPTKRQTKQSGQGRLVDPEKKKAIENHAMRMAAKHYANLGFSVDDTSSNSPYDYLCKMNETQKRVEVKGTTMGPGTVNVTFNEVESARSNGCETDLFIAHAINVERKGGKFITSGGKKKIISNWTPKDADLTPTAYTYKVPAQ</sequence>
<evidence type="ECO:0000259" key="1">
    <source>
        <dbReference type="Pfam" id="PF11907"/>
    </source>
</evidence>
<feature type="domain" description="DUF3427" evidence="1">
    <location>
        <begin position="13"/>
        <end position="129"/>
    </location>
</feature>
<keyword evidence="4" id="KW-1185">Reference proteome</keyword>
<proteinExistence type="predicted"/>
<dbReference type="Pfam" id="PF13020">
    <property type="entry name" value="NOV_C"/>
    <property type="match status" value="1"/>
</dbReference>
<dbReference type="InterPro" id="IPR021835">
    <property type="entry name" value="DUF3427"/>
</dbReference>
<dbReference type="KEGG" id="maes:Ga0123461_0696"/>
<organism evidence="3 4">
    <name type="scientific">Mariprofundus aestuarium</name>
    <dbReference type="NCBI Taxonomy" id="1921086"/>
    <lineage>
        <taxon>Bacteria</taxon>
        <taxon>Pseudomonadati</taxon>
        <taxon>Pseudomonadota</taxon>
        <taxon>Candidatius Mariprofundia</taxon>
        <taxon>Mariprofundales</taxon>
        <taxon>Mariprofundaceae</taxon>
        <taxon>Mariprofundus</taxon>
    </lineage>
</organism>
<dbReference type="AlphaFoldDB" id="A0A2K8KWS1"/>
<dbReference type="EMBL" id="CP018799">
    <property type="protein sequence ID" value="ATX79122.1"/>
    <property type="molecule type" value="Genomic_DNA"/>
</dbReference>
<dbReference type="InterPro" id="IPR024975">
    <property type="entry name" value="NOV_C"/>
</dbReference>
<name>A0A2K8KWS1_MARES</name>
<protein>
    <submittedName>
        <fullName evidence="3">Uncharacterized protein</fullName>
    </submittedName>
</protein>
<feature type="domain" description="Protein NO VEIN C-terminal" evidence="2">
    <location>
        <begin position="198"/>
        <end position="264"/>
    </location>
</feature>
<evidence type="ECO:0000313" key="3">
    <source>
        <dbReference type="EMBL" id="ATX79122.1"/>
    </source>
</evidence>
<evidence type="ECO:0000313" key="4">
    <source>
        <dbReference type="Proteomes" id="UP000231701"/>
    </source>
</evidence>
<gene>
    <name evidence="3" type="ORF">Ga0123461_0696</name>
</gene>
<accession>A0A2K8KWS1</accession>
<reference evidence="3 4" key="1">
    <citation type="submission" date="2016-12" db="EMBL/GenBank/DDBJ databases">
        <title>Isolation and genomic insights into novel planktonic Zetaproteobacteria from stratified waters of the Chesapeake Bay.</title>
        <authorList>
            <person name="McAllister S.M."/>
            <person name="Kato S."/>
            <person name="Chan C.S."/>
            <person name="Chiu B.K."/>
            <person name="Field E.K."/>
        </authorList>
    </citation>
    <scope>NUCLEOTIDE SEQUENCE [LARGE SCALE GENOMIC DNA]</scope>
    <source>
        <strain evidence="3 4">CP-5</strain>
    </source>
</reference>